<evidence type="ECO:0000256" key="1">
    <source>
        <dbReference type="ARBA" id="ARBA00004496"/>
    </source>
</evidence>
<sequence>MIIWLDPNQPPKPQLAVAVTDGVLRAEAFACALQLHDAYARAHEACEARVNAAQAHAQTILDEARLNARQLDEESAQRRAADEATGYDAGLRAALDDVHRALQSQMRSEREGLRRAHARLAATVMRAAEQVVLETDRAALFARTRMTLQRVIDAQAYVCLSVHPTDAELANAMLEAASREAGWTGGYEVVCDPQLNPGDCRCEWDYGVLDAGLDAQLAAIRRGFAAAAQEDAGRVVQAGDPQHSAAAELSTRDEPAPPVAAGATSLDADTAFVTHAPEHDTRHAFADLDAHTGAADEPLFAEDAQ</sequence>
<dbReference type="PANTHER" id="PTHR34982">
    <property type="entry name" value="YOP PROTEINS TRANSLOCATION PROTEIN L"/>
    <property type="match status" value="1"/>
</dbReference>
<dbReference type="GO" id="GO:0030254">
    <property type="term" value="P:protein secretion by the type III secretion system"/>
    <property type="evidence" value="ECO:0007669"/>
    <property type="project" value="InterPro"/>
</dbReference>
<dbReference type="InterPro" id="IPR051472">
    <property type="entry name" value="T3SS_Stator/FliH"/>
</dbReference>
<dbReference type="RefSeq" id="WP_175232213.1">
    <property type="nucleotide sequence ID" value="NZ_CADIKH010000057.1"/>
</dbReference>
<keyword evidence="10" id="KW-1185">Reference proteome</keyword>
<evidence type="ECO:0000259" key="8">
    <source>
        <dbReference type="Pfam" id="PF02108"/>
    </source>
</evidence>
<reference evidence="9 10" key="1">
    <citation type="submission" date="2020-04" db="EMBL/GenBank/DDBJ databases">
        <authorList>
            <person name="De Canck E."/>
        </authorList>
    </citation>
    <scope>NUCLEOTIDE SEQUENCE [LARGE SCALE GENOMIC DNA]</scope>
    <source>
        <strain evidence="9 10">LMG 29542</strain>
    </source>
</reference>
<evidence type="ECO:0000313" key="10">
    <source>
        <dbReference type="Proteomes" id="UP000494363"/>
    </source>
</evidence>
<dbReference type="InterPro" id="IPR018035">
    <property type="entry name" value="Flagellar_FliH/T3SS_HrpE"/>
</dbReference>
<evidence type="ECO:0000313" key="9">
    <source>
        <dbReference type="EMBL" id="CAB3772214.1"/>
    </source>
</evidence>
<evidence type="ECO:0000256" key="5">
    <source>
        <dbReference type="ARBA" id="ARBA00024335"/>
    </source>
</evidence>
<dbReference type="Pfam" id="PF02108">
    <property type="entry name" value="FliH"/>
    <property type="match status" value="1"/>
</dbReference>
<evidence type="ECO:0000256" key="3">
    <source>
        <dbReference type="ARBA" id="ARBA00022490"/>
    </source>
</evidence>
<comment type="similarity">
    <text evidence="5">Belongs to the SctL stator family.</text>
</comment>
<feature type="region of interest" description="Disordered" evidence="7">
    <location>
        <begin position="235"/>
        <end position="305"/>
    </location>
</feature>
<evidence type="ECO:0000256" key="7">
    <source>
        <dbReference type="SAM" id="MobiDB-lite"/>
    </source>
</evidence>
<dbReference type="NCBIfam" id="TIGR02499">
    <property type="entry name" value="HrpE_YscL_not"/>
    <property type="match status" value="1"/>
</dbReference>
<feature type="compositionally biased region" description="Basic and acidic residues" evidence="7">
    <location>
        <begin position="276"/>
        <end position="290"/>
    </location>
</feature>
<feature type="domain" description="Flagellar assembly protein FliH/Type III secretion system HrpE" evidence="8">
    <location>
        <begin position="100"/>
        <end position="218"/>
    </location>
</feature>
<dbReference type="PANTHER" id="PTHR34982:SF4">
    <property type="entry name" value="TYPE 3 SECRETION SYSTEM STATOR PROTEIN"/>
    <property type="match status" value="1"/>
</dbReference>
<accession>A0A6J5F1I8</accession>
<evidence type="ECO:0000256" key="4">
    <source>
        <dbReference type="ARBA" id="ARBA00022927"/>
    </source>
</evidence>
<dbReference type="Proteomes" id="UP000494363">
    <property type="component" value="Unassembled WGS sequence"/>
</dbReference>
<keyword evidence="2" id="KW-0813">Transport</keyword>
<keyword evidence="3" id="KW-0963">Cytoplasm</keyword>
<dbReference type="AlphaFoldDB" id="A0A6J5F1I8"/>
<keyword evidence="4" id="KW-0653">Protein transport</keyword>
<dbReference type="GO" id="GO:0005829">
    <property type="term" value="C:cytosol"/>
    <property type="evidence" value="ECO:0007669"/>
    <property type="project" value="TreeGrafter"/>
</dbReference>
<organism evidence="9 10">
    <name type="scientific">Paraburkholderia humisilvae</name>
    <dbReference type="NCBI Taxonomy" id="627669"/>
    <lineage>
        <taxon>Bacteria</taxon>
        <taxon>Pseudomonadati</taxon>
        <taxon>Pseudomonadota</taxon>
        <taxon>Betaproteobacteria</taxon>
        <taxon>Burkholderiales</taxon>
        <taxon>Burkholderiaceae</taxon>
        <taxon>Paraburkholderia</taxon>
    </lineage>
</organism>
<name>A0A6J5F1I8_9BURK</name>
<evidence type="ECO:0000256" key="2">
    <source>
        <dbReference type="ARBA" id="ARBA00022448"/>
    </source>
</evidence>
<dbReference type="EMBL" id="CADIKH010000057">
    <property type="protein sequence ID" value="CAB3772214.1"/>
    <property type="molecule type" value="Genomic_DNA"/>
</dbReference>
<proteinExistence type="inferred from homology"/>
<gene>
    <name evidence="9" type="ORF">LMG29542_06830</name>
</gene>
<evidence type="ECO:0000256" key="6">
    <source>
        <dbReference type="ARBA" id="ARBA00040494"/>
    </source>
</evidence>
<protein>
    <recommendedName>
        <fullName evidence="6">Type 3 secretion system stator protein</fullName>
    </recommendedName>
</protein>
<comment type="subcellular location">
    <subcellularLocation>
        <location evidence="1">Cytoplasm</location>
    </subcellularLocation>
</comment>
<dbReference type="InterPro" id="IPR012842">
    <property type="entry name" value="T3SS_SctL/SctL2"/>
</dbReference>